<proteinExistence type="predicted"/>
<feature type="compositionally biased region" description="Low complexity" evidence="1">
    <location>
        <begin position="496"/>
        <end position="505"/>
    </location>
</feature>
<sequence>MVNLSLVSSRGNSVKYWPHSGFLGLTPVRIEGRVCTKLDSDNKPVAAKSISVSVRCYESRLGRVGVLSSNVLVDFTQLLWSKPDSQEYAELGESEHPFRITIPARVGGFSTASFVEYRCHWRVEATLVHAPITGVGSRQIKHVDLPLIRYDLPPHLPPPSNSFPNTALTDLTRQTSKPKVPPIRYCIHVPKSPIGPADLVSIQICLSPSQPTISIRSATLVIERRLHLHDTHTYSASTPSIPIPQSPSYADSMPMSYSPLESPASTSSSFTSTITPCTPSDSRAHLLPPPFARAYASASSDSLSSKVIIHPIVAAESHGPFTRAENGLWSKTLTAQWPASKSSGRWGIGETIQSEMVAVRFLVRIKIIVSTPLGTDSLDLDEEEITVVSTNDSERRLAMSRSHESLVDTRSKSKSPRRSRRDRENTSPEPPLPPPATQPDQPHSSSSLSANYPNIPSKGKSASRRPHTSAGPRDKSSFTFSGSSRNAPYVRTHDLSSSSSHQRSSPVQVDDSTPYRRKVRPGTASTIEVTKSNAVGHVFSPVSSIRSTGSNSSGRRSSILSSSTTSASAEDSIREWEEELARIEMKSRRSSDLLGFSFKRKKRNNDPGGSSVPPTPTLLRA</sequence>
<feature type="region of interest" description="Disordered" evidence="1">
    <location>
        <begin position="253"/>
        <end position="276"/>
    </location>
</feature>
<comment type="caution">
    <text evidence="2">The sequence shown here is derived from an EMBL/GenBank/DDBJ whole genome shotgun (WGS) entry which is preliminary data.</text>
</comment>
<feature type="compositionally biased region" description="Pro residues" evidence="1">
    <location>
        <begin position="428"/>
        <end position="437"/>
    </location>
</feature>
<feature type="region of interest" description="Disordered" evidence="1">
    <location>
        <begin position="592"/>
        <end position="621"/>
    </location>
</feature>
<keyword evidence="3" id="KW-1185">Reference proteome</keyword>
<gene>
    <name evidence="2" type="ORF">VKT23_004009</name>
</gene>
<evidence type="ECO:0008006" key="4">
    <source>
        <dbReference type="Google" id="ProtNLM"/>
    </source>
</evidence>
<organism evidence="2 3">
    <name type="scientific">Marasmiellus scandens</name>
    <dbReference type="NCBI Taxonomy" id="2682957"/>
    <lineage>
        <taxon>Eukaryota</taxon>
        <taxon>Fungi</taxon>
        <taxon>Dikarya</taxon>
        <taxon>Basidiomycota</taxon>
        <taxon>Agaricomycotina</taxon>
        <taxon>Agaricomycetes</taxon>
        <taxon>Agaricomycetidae</taxon>
        <taxon>Agaricales</taxon>
        <taxon>Marasmiineae</taxon>
        <taxon>Omphalotaceae</taxon>
        <taxon>Marasmiellus</taxon>
    </lineage>
</organism>
<name>A0ABR1JTE9_9AGAR</name>
<feature type="compositionally biased region" description="Polar residues" evidence="1">
    <location>
        <begin position="477"/>
        <end position="486"/>
    </location>
</feature>
<feature type="region of interest" description="Disordered" evidence="1">
    <location>
        <begin position="391"/>
        <end position="575"/>
    </location>
</feature>
<dbReference type="EMBL" id="JBANRG010000004">
    <property type="protein sequence ID" value="KAK7466945.1"/>
    <property type="molecule type" value="Genomic_DNA"/>
</dbReference>
<dbReference type="Proteomes" id="UP001498398">
    <property type="component" value="Unassembled WGS sequence"/>
</dbReference>
<reference evidence="2 3" key="1">
    <citation type="submission" date="2024-01" db="EMBL/GenBank/DDBJ databases">
        <title>A draft genome for the cacao thread blight pathogen Marasmiellus scandens.</title>
        <authorList>
            <person name="Baruah I.K."/>
            <person name="Leung J."/>
            <person name="Bukari Y."/>
            <person name="Amoako-Attah I."/>
            <person name="Meinhardt L.W."/>
            <person name="Bailey B.A."/>
            <person name="Cohen S.P."/>
        </authorList>
    </citation>
    <scope>NUCLEOTIDE SEQUENCE [LARGE SCALE GENOMIC DNA]</scope>
    <source>
        <strain evidence="2 3">GH-19</strain>
    </source>
</reference>
<evidence type="ECO:0000256" key="1">
    <source>
        <dbReference type="SAM" id="MobiDB-lite"/>
    </source>
</evidence>
<feature type="compositionally biased region" description="Basic and acidic residues" evidence="1">
    <location>
        <begin position="392"/>
        <end position="411"/>
    </location>
</feature>
<accession>A0ABR1JTE9</accession>
<feature type="compositionally biased region" description="Polar residues" evidence="1">
    <location>
        <begin position="443"/>
        <end position="454"/>
    </location>
</feature>
<feature type="compositionally biased region" description="Low complexity" evidence="1">
    <location>
        <begin position="543"/>
        <end position="569"/>
    </location>
</feature>
<feature type="compositionally biased region" description="Polar residues" evidence="1">
    <location>
        <begin position="523"/>
        <end position="533"/>
    </location>
</feature>
<evidence type="ECO:0000313" key="2">
    <source>
        <dbReference type="EMBL" id="KAK7466945.1"/>
    </source>
</evidence>
<protein>
    <recommendedName>
        <fullName evidence="4">Arrestin C-terminal-like domain-containing protein</fullName>
    </recommendedName>
</protein>
<evidence type="ECO:0000313" key="3">
    <source>
        <dbReference type="Proteomes" id="UP001498398"/>
    </source>
</evidence>
<feature type="compositionally biased region" description="Low complexity" evidence="1">
    <location>
        <begin position="256"/>
        <end position="276"/>
    </location>
</feature>